<dbReference type="Gene3D" id="3.40.30.10">
    <property type="entry name" value="Glutaredoxin"/>
    <property type="match status" value="1"/>
</dbReference>
<dbReference type="InterPro" id="IPR036249">
    <property type="entry name" value="Thioredoxin-like_sf"/>
</dbReference>
<dbReference type="InterPro" id="IPR032801">
    <property type="entry name" value="PXL2A/B/C"/>
</dbReference>
<reference evidence="1" key="1">
    <citation type="journal article" date="2022" name="New Phytol.">
        <title>Evolutionary transition to the ectomycorrhizal habit in the genomes of a hyperdiverse lineage of mushroom-forming fungi.</title>
        <authorList>
            <person name="Looney B."/>
            <person name="Miyauchi S."/>
            <person name="Morin E."/>
            <person name="Drula E."/>
            <person name="Courty P.E."/>
            <person name="Kohler A."/>
            <person name="Kuo A."/>
            <person name="LaButti K."/>
            <person name="Pangilinan J."/>
            <person name="Lipzen A."/>
            <person name="Riley R."/>
            <person name="Andreopoulos W."/>
            <person name="He G."/>
            <person name="Johnson J."/>
            <person name="Nolan M."/>
            <person name="Tritt A."/>
            <person name="Barry K.W."/>
            <person name="Grigoriev I.V."/>
            <person name="Nagy L.G."/>
            <person name="Hibbett D."/>
            <person name="Henrissat B."/>
            <person name="Matheny P.B."/>
            <person name="Labbe J."/>
            <person name="Martin F.M."/>
        </authorList>
    </citation>
    <scope>NUCLEOTIDE SEQUENCE</scope>
    <source>
        <strain evidence="1">BPL690</strain>
    </source>
</reference>
<comment type="caution">
    <text evidence="1">The sequence shown here is derived from an EMBL/GenBank/DDBJ whole genome shotgun (WGS) entry which is preliminary data.</text>
</comment>
<organism evidence="1 2">
    <name type="scientific">Multifurca ochricompacta</name>
    <dbReference type="NCBI Taxonomy" id="376703"/>
    <lineage>
        <taxon>Eukaryota</taxon>
        <taxon>Fungi</taxon>
        <taxon>Dikarya</taxon>
        <taxon>Basidiomycota</taxon>
        <taxon>Agaricomycotina</taxon>
        <taxon>Agaricomycetes</taxon>
        <taxon>Russulales</taxon>
        <taxon>Russulaceae</taxon>
        <taxon>Multifurca</taxon>
    </lineage>
</organism>
<dbReference type="Proteomes" id="UP001203297">
    <property type="component" value="Unassembled WGS sequence"/>
</dbReference>
<accession>A0AAD4LYV6</accession>
<gene>
    <name evidence="1" type="ORF">B0F90DRAFT_1811576</name>
</gene>
<dbReference type="AlphaFoldDB" id="A0AAD4LYV6"/>
<dbReference type="PANTHER" id="PTHR28630:SF3">
    <property type="entry name" value="PEROXIREDOXIN-LIKE 2C"/>
    <property type="match status" value="1"/>
</dbReference>
<protein>
    <submittedName>
        <fullName evidence="1">Uncharacterized protein</fullName>
    </submittedName>
</protein>
<evidence type="ECO:0000313" key="2">
    <source>
        <dbReference type="Proteomes" id="UP001203297"/>
    </source>
</evidence>
<keyword evidence="2" id="KW-1185">Reference proteome</keyword>
<dbReference type="CDD" id="cd02970">
    <property type="entry name" value="PRX_like2"/>
    <property type="match status" value="1"/>
</dbReference>
<dbReference type="EMBL" id="WTXG01000066">
    <property type="protein sequence ID" value="KAI0294884.1"/>
    <property type="molecule type" value="Genomic_DNA"/>
</dbReference>
<proteinExistence type="predicted"/>
<name>A0AAD4LYV6_9AGAM</name>
<dbReference type="Pfam" id="PF13911">
    <property type="entry name" value="AhpC-TSA_2"/>
    <property type="match status" value="1"/>
</dbReference>
<evidence type="ECO:0000313" key="1">
    <source>
        <dbReference type="EMBL" id="KAI0294884.1"/>
    </source>
</evidence>
<dbReference type="PANTHER" id="PTHR28630">
    <property type="match status" value="1"/>
</dbReference>
<dbReference type="SUPFAM" id="SSF52833">
    <property type="entry name" value="Thioredoxin-like"/>
    <property type="match status" value="1"/>
</dbReference>
<sequence>MSSPIIDAKTLETASNIQVFNGKGEKVRFGDIFANQKGVVVFIRHFFCGQYVSQLTTVREDALKEASAKIVLVGCGDWALIENYKKDTDFKGDVYANPDRKLYDTLGMISNLNSTPKGEDKRSYVKRSMLNVTLWSIWRGPLKSPSHIGKQGNISQNGGDFVFGPGMHLIAISSTAHTRLTMASPLGLACSYSSRMKHTEDHVEVADLMKAVGVTYP</sequence>